<reference evidence="1 2" key="1">
    <citation type="submission" date="2012-06" db="EMBL/GenBank/DDBJ databases">
        <title>Finished chromosome of genome of Chroococcidiopsis thermalis PCC 7203.</title>
        <authorList>
            <consortium name="US DOE Joint Genome Institute"/>
            <person name="Gugger M."/>
            <person name="Coursin T."/>
            <person name="Rippka R."/>
            <person name="Tandeau De Marsac N."/>
            <person name="Huntemann M."/>
            <person name="Wei C.-L."/>
            <person name="Han J."/>
            <person name="Detter J.C."/>
            <person name="Han C."/>
            <person name="Tapia R."/>
            <person name="Davenport K."/>
            <person name="Daligault H."/>
            <person name="Erkkila T."/>
            <person name="Gu W."/>
            <person name="Munk A.C.C."/>
            <person name="Teshima H."/>
            <person name="Xu Y."/>
            <person name="Chain P."/>
            <person name="Chen A."/>
            <person name="Krypides N."/>
            <person name="Mavromatis K."/>
            <person name="Markowitz V."/>
            <person name="Szeto E."/>
            <person name="Ivanova N."/>
            <person name="Mikhailova N."/>
            <person name="Ovchinnikova G."/>
            <person name="Pagani I."/>
            <person name="Pati A."/>
            <person name="Goodwin L."/>
            <person name="Peters L."/>
            <person name="Pitluck S."/>
            <person name="Woyke T."/>
            <person name="Kerfeld C."/>
        </authorList>
    </citation>
    <scope>NUCLEOTIDE SEQUENCE [LARGE SCALE GENOMIC DNA]</scope>
    <source>
        <strain evidence="1 2">PCC 7203</strain>
    </source>
</reference>
<dbReference type="RefSeq" id="WP_015155718.1">
    <property type="nucleotide sequence ID" value="NC_019695.1"/>
</dbReference>
<organism evidence="1 2">
    <name type="scientific">Chroococcidiopsis thermalis (strain PCC 7203)</name>
    <dbReference type="NCBI Taxonomy" id="251229"/>
    <lineage>
        <taxon>Bacteria</taxon>
        <taxon>Bacillati</taxon>
        <taxon>Cyanobacteriota</taxon>
        <taxon>Cyanophyceae</taxon>
        <taxon>Chroococcidiopsidales</taxon>
        <taxon>Chroococcidiopsidaceae</taxon>
        <taxon>Chroococcidiopsis</taxon>
    </lineage>
</organism>
<dbReference type="eggNOG" id="COG3415">
    <property type="taxonomic scope" value="Bacteria"/>
</dbReference>
<dbReference type="Pfam" id="PF08852">
    <property type="entry name" value="DUF1822"/>
    <property type="match status" value="1"/>
</dbReference>
<dbReference type="OrthoDB" id="512705at2"/>
<dbReference type="STRING" id="251229.Chro_3739"/>
<name>K9U4K3_CHRTP</name>
<sequence>MNAMRVLSTFTAPISPKERERAEQFSRQQATPEKGEQVRLNTLAVSFVNFYLECMGFETLLENSDSWNPVQQTLTDTAALRLKNLGDLECRPVLANTQFIYIPPEVQSSRIGYVIVQIHESFREATILGFVKQVSTESLSIVQLQPLEKLLEYLEDLSQARQAKLSSRSPAVSKNRINLKQWLDNIFEAGWQEISTVLELQIAEPAWRNARNASASRGKKIDLGKQTISQSVVLVVAVNPENSREMDIFVEVHPTSGQTYLPSNLQVSVLDFAGVAVMEASSRNTNKNIQLQFGAESGEYFSVKLALGEAIAIEDFII</sequence>
<proteinExistence type="predicted"/>
<dbReference type="AlphaFoldDB" id="K9U4K3"/>
<dbReference type="Proteomes" id="UP000010384">
    <property type="component" value="Chromosome"/>
</dbReference>
<gene>
    <name evidence="1" type="ORF">Chro_3739</name>
</gene>
<dbReference type="KEGG" id="cthe:Chro_3739"/>
<accession>K9U4K3</accession>
<protein>
    <recommendedName>
        <fullName evidence="3">DUF1822 domain-containing protein</fullName>
    </recommendedName>
</protein>
<dbReference type="InParanoid" id="K9U4K3"/>
<dbReference type="InterPro" id="IPR014951">
    <property type="entry name" value="DUF1822"/>
</dbReference>
<evidence type="ECO:0008006" key="3">
    <source>
        <dbReference type="Google" id="ProtNLM"/>
    </source>
</evidence>
<dbReference type="EMBL" id="CP003597">
    <property type="protein sequence ID" value="AFY89174.1"/>
    <property type="molecule type" value="Genomic_DNA"/>
</dbReference>
<evidence type="ECO:0000313" key="1">
    <source>
        <dbReference type="EMBL" id="AFY89174.1"/>
    </source>
</evidence>
<keyword evidence="2" id="KW-1185">Reference proteome</keyword>
<evidence type="ECO:0000313" key="2">
    <source>
        <dbReference type="Proteomes" id="UP000010384"/>
    </source>
</evidence>
<dbReference type="HOGENOM" id="CLU_073017_0_0_3"/>